<dbReference type="Proteomes" id="UP000030676">
    <property type="component" value="Unassembled WGS sequence"/>
</dbReference>
<dbReference type="HOGENOM" id="CLU_1796568_0_0_1"/>
<sequence length="144" mass="15800">MECYDGRPGMTTVAHIPTNNNYIMTFENCGAPVENCQVNYIISNDPTKFFGKPIQPIVSNDTGDDKDGILITNGNTDSDAYINEYKALPENWVRVNINQKNGYSRDLRVINDNRGNLKLLVASGGNFGEAVTNALIVSVDGIPQ</sequence>
<dbReference type="PANTHER" id="PTHR38792">
    <property type="entry name" value="BNR/ASP-BOX REPEAT DOMAIN PROTEIN (AFU_ORTHOLOGUE AFUA_7G06430)-RELATED"/>
    <property type="match status" value="1"/>
</dbReference>
<dbReference type="EMBL" id="KK033192">
    <property type="protein sequence ID" value="EXL76523.1"/>
    <property type="molecule type" value="Genomic_DNA"/>
</dbReference>
<evidence type="ECO:0000313" key="1">
    <source>
        <dbReference type="EMBL" id="EXL76523.1"/>
    </source>
</evidence>
<organism evidence="1">
    <name type="scientific">Fusarium oxysporum f. sp. conglutinans race 2 54008</name>
    <dbReference type="NCBI Taxonomy" id="1089457"/>
    <lineage>
        <taxon>Eukaryota</taxon>
        <taxon>Fungi</taxon>
        <taxon>Dikarya</taxon>
        <taxon>Ascomycota</taxon>
        <taxon>Pezizomycotina</taxon>
        <taxon>Sordariomycetes</taxon>
        <taxon>Hypocreomycetidae</taxon>
        <taxon>Hypocreales</taxon>
        <taxon>Nectriaceae</taxon>
        <taxon>Fusarium</taxon>
        <taxon>Fusarium oxysporum species complex</taxon>
    </lineage>
</organism>
<protein>
    <submittedName>
        <fullName evidence="1">Uncharacterized protein</fullName>
    </submittedName>
</protein>
<name>X0HJC5_FUSOX</name>
<reference evidence="1" key="2">
    <citation type="submission" date="2014-03" db="EMBL/GenBank/DDBJ databases">
        <title>The Genome Annotation of Fusarium oxysporum PHW808.</title>
        <authorList>
            <consortium name="The Broad Institute Genomics Platform"/>
            <person name="Ma L.-J."/>
            <person name="Corby-Kistler H."/>
            <person name="Broz K."/>
            <person name="Gale L.R."/>
            <person name="Jonkers W."/>
            <person name="O'Donnell K."/>
            <person name="Ploetz R."/>
            <person name="Steinberg C."/>
            <person name="Schwartz D.C."/>
            <person name="VanEtten H."/>
            <person name="Zhou S."/>
            <person name="Young S.K."/>
            <person name="Zeng Q."/>
            <person name="Gargeya S."/>
            <person name="Fitzgerald M."/>
            <person name="Abouelleil A."/>
            <person name="Alvarado L."/>
            <person name="Chapman S.B."/>
            <person name="Gainer-Dewar J."/>
            <person name="Goldberg J."/>
            <person name="Griggs A."/>
            <person name="Gujja S."/>
            <person name="Hansen M."/>
            <person name="Howarth C."/>
            <person name="Imamovic A."/>
            <person name="Ireland A."/>
            <person name="Larimer J."/>
            <person name="McCowan C."/>
            <person name="Murphy C."/>
            <person name="Pearson M."/>
            <person name="Poon T.W."/>
            <person name="Priest M."/>
            <person name="Roberts A."/>
            <person name="Saif S."/>
            <person name="Shea T."/>
            <person name="Sykes S."/>
            <person name="Wortman J."/>
            <person name="Nusbaum C."/>
            <person name="Birren B."/>
        </authorList>
    </citation>
    <scope>NUCLEOTIDE SEQUENCE</scope>
    <source>
        <strain evidence="1">54008</strain>
    </source>
</reference>
<reference evidence="1" key="1">
    <citation type="submission" date="2011-11" db="EMBL/GenBank/DDBJ databases">
        <title>The Genome Sequence of Fusarium oxysporum PHW808.</title>
        <authorList>
            <consortium name="The Broad Institute Genome Sequencing Platform"/>
            <person name="Ma L.-J."/>
            <person name="Gale L.R."/>
            <person name="Schwartz D.C."/>
            <person name="Zhou S."/>
            <person name="Corby-Kistler H."/>
            <person name="Young S.K."/>
            <person name="Zeng Q."/>
            <person name="Gargeya S."/>
            <person name="Fitzgerald M."/>
            <person name="Haas B."/>
            <person name="Abouelleil A."/>
            <person name="Alvarado L."/>
            <person name="Arachchi H.M."/>
            <person name="Berlin A."/>
            <person name="Brown A."/>
            <person name="Chapman S.B."/>
            <person name="Chen Z."/>
            <person name="Dunbar C."/>
            <person name="Freedman E."/>
            <person name="Gearin G."/>
            <person name="Goldberg J."/>
            <person name="Griggs A."/>
            <person name="Gujja S."/>
            <person name="Heiman D."/>
            <person name="Howarth C."/>
            <person name="Larson L."/>
            <person name="Lui A."/>
            <person name="MacDonald P.J.P."/>
            <person name="Montmayeur A."/>
            <person name="Murphy C."/>
            <person name="Neiman D."/>
            <person name="Pearson M."/>
            <person name="Priest M."/>
            <person name="Roberts A."/>
            <person name="Saif S."/>
            <person name="Shea T."/>
            <person name="Shenoy N."/>
            <person name="Sisk P."/>
            <person name="Stolte C."/>
            <person name="Sykes S."/>
            <person name="Wortman J."/>
            <person name="Nusbaum C."/>
            <person name="Birren B."/>
        </authorList>
    </citation>
    <scope>NUCLEOTIDE SEQUENCE [LARGE SCALE GENOMIC DNA]</scope>
    <source>
        <strain evidence="1">54008</strain>
    </source>
</reference>
<proteinExistence type="predicted"/>
<dbReference type="PANTHER" id="PTHR38792:SF3">
    <property type="entry name" value="BNR_ASP-BOX REPEAT DOMAIN PROTEIN (AFU_ORTHOLOGUE AFUA_7G06430)-RELATED"/>
    <property type="match status" value="1"/>
</dbReference>
<dbReference type="AlphaFoldDB" id="X0HJC5"/>
<accession>X0HJC5</accession>
<dbReference type="Gene3D" id="2.120.10.10">
    <property type="match status" value="1"/>
</dbReference>
<gene>
    <name evidence="1" type="ORF">FOPG_08796</name>
</gene>